<accession>A0ABW5QLY9</accession>
<reference evidence="3" key="1">
    <citation type="journal article" date="2019" name="Int. J. Syst. Evol. Microbiol.">
        <title>The Global Catalogue of Microorganisms (GCM) 10K type strain sequencing project: providing services to taxonomists for standard genome sequencing and annotation.</title>
        <authorList>
            <consortium name="The Broad Institute Genomics Platform"/>
            <consortium name="The Broad Institute Genome Sequencing Center for Infectious Disease"/>
            <person name="Wu L."/>
            <person name="Ma J."/>
        </authorList>
    </citation>
    <scope>NUCLEOTIDE SEQUENCE [LARGE SCALE GENOMIC DNA]</scope>
    <source>
        <strain evidence="3">CCM 7427</strain>
    </source>
</reference>
<dbReference type="Proteomes" id="UP001597521">
    <property type="component" value="Unassembled WGS sequence"/>
</dbReference>
<dbReference type="Gene3D" id="1.50.10.10">
    <property type="match status" value="1"/>
</dbReference>
<dbReference type="InterPro" id="IPR012341">
    <property type="entry name" value="6hp_glycosidase-like_sf"/>
</dbReference>
<dbReference type="SUPFAM" id="SSF48208">
    <property type="entry name" value="Six-hairpin glycosidases"/>
    <property type="match status" value="1"/>
</dbReference>
<evidence type="ECO:0000313" key="3">
    <source>
        <dbReference type="Proteomes" id="UP001597521"/>
    </source>
</evidence>
<dbReference type="InterPro" id="IPR008928">
    <property type="entry name" value="6-hairpin_glycosidase_sf"/>
</dbReference>
<evidence type="ECO:0000313" key="2">
    <source>
        <dbReference type="EMBL" id="MFD2648481.1"/>
    </source>
</evidence>
<gene>
    <name evidence="2" type="ORF">ACFSX5_11820</name>
</gene>
<dbReference type="RefSeq" id="WP_386833666.1">
    <property type="nucleotide sequence ID" value="NZ_JBHUNP010000001.1"/>
</dbReference>
<sequence>MSALLERLRTRPEFGAGAVRFAASSEAMERRHDDAVRELATCIKPAPGPEPILQEGGIYFGCWLESTGTINAELLSRFRPDVAADTFLGFARHQREDGLFPYKLTKDGAAFSQIQTVTPLARSVWTHYQLNGRDQNFLAKMYSAMSRNDAWVARWRDTRGTGAVEAFCAYDTGHDLSARFWHVPDSPKGNDPKQFDLSSPILPFIAPDLTANVACQRRYLARMAEELGEDGAPWHAKAEASERALWAQCFDEADGFFYDRDRNDRYVRVRGDVLLRVLACEIGDAAFFAGALERYLLNTAKFFAKYPFTSLSLDDPRFDPAFDYNSWCGPTNFLTLIRAAHAFEHHGRHTELSWVMQPTLTALFRASRFPQTLNPFTGSAGFTESYSPSILCLLDFVERLSGIQPRPDGSLWFTGLTPAQIEHRDETHETAYGRSVDGARLELVNAEGRARAWRNGEMLFDVPQGLRVVTARDGTVTGLIGLRATPVTGTVRIDGQEIPVAIAANEVWQRRGGEFVRVEAPGLTAPRS</sequence>
<dbReference type="EMBL" id="JBHUNP010000001">
    <property type="protein sequence ID" value="MFD2648481.1"/>
    <property type="molecule type" value="Genomic_DNA"/>
</dbReference>
<keyword evidence="3" id="KW-1185">Reference proteome</keyword>
<evidence type="ECO:0000259" key="1">
    <source>
        <dbReference type="Pfam" id="PF22422"/>
    </source>
</evidence>
<proteinExistence type="predicted"/>
<dbReference type="Pfam" id="PF22422">
    <property type="entry name" value="MGH1-like_GH"/>
    <property type="match status" value="1"/>
</dbReference>
<organism evidence="2 3">
    <name type="scientific">Devosia albogilva</name>
    <dbReference type="NCBI Taxonomy" id="429726"/>
    <lineage>
        <taxon>Bacteria</taxon>
        <taxon>Pseudomonadati</taxon>
        <taxon>Pseudomonadota</taxon>
        <taxon>Alphaproteobacteria</taxon>
        <taxon>Hyphomicrobiales</taxon>
        <taxon>Devosiaceae</taxon>
        <taxon>Devosia</taxon>
    </lineage>
</organism>
<dbReference type="InterPro" id="IPR054491">
    <property type="entry name" value="MGH1-like_GH"/>
</dbReference>
<protein>
    <recommendedName>
        <fullName evidence="1">Mannosylglycerate hydrolase MGH1-like glycoside hydrolase domain-containing protein</fullName>
    </recommendedName>
</protein>
<name>A0ABW5QLY9_9HYPH</name>
<feature type="domain" description="Mannosylglycerate hydrolase MGH1-like glycoside hydrolase" evidence="1">
    <location>
        <begin position="76"/>
        <end position="387"/>
    </location>
</feature>
<comment type="caution">
    <text evidence="2">The sequence shown here is derived from an EMBL/GenBank/DDBJ whole genome shotgun (WGS) entry which is preliminary data.</text>
</comment>